<dbReference type="OrthoDB" id="9795814at2"/>
<name>A0A2T3IVM4_9GAMM</name>
<keyword evidence="1" id="KW-0813">Transport</keyword>
<dbReference type="EMBL" id="PYMH01000009">
    <property type="protein sequence ID" value="PSU32475.1"/>
    <property type="molecule type" value="Genomic_DNA"/>
</dbReference>
<dbReference type="GO" id="GO:0020037">
    <property type="term" value="F:heme binding"/>
    <property type="evidence" value="ECO:0007669"/>
    <property type="project" value="InterPro"/>
</dbReference>
<dbReference type="InterPro" id="IPR009050">
    <property type="entry name" value="Globin-like_sf"/>
</dbReference>
<proteinExistence type="predicted"/>
<reference evidence="6 7" key="1">
    <citation type="submission" date="2018-03" db="EMBL/GenBank/DDBJ databases">
        <title>Whole genome sequencing of Histamine producing bacteria.</title>
        <authorList>
            <person name="Butler K."/>
        </authorList>
    </citation>
    <scope>NUCLEOTIDE SEQUENCE [LARGE SCALE GENOMIC DNA]</scope>
    <source>
        <strain evidence="6 7">JCM 13586</strain>
    </source>
</reference>
<keyword evidence="3 5" id="KW-0479">Metal-binding</keyword>
<keyword evidence="4 5" id="KW-0408">Iron</keyword>
<evidence type="ECO:0000256" key="1">
    <source>
        <dbReference type="ARBA" id="ARBA00022448"/>
    </source>
</evidence>
<protein>
    <submittedName>
        <fullName evidence="6">Group 1 truncated hemoglobin</fullName>
    </submittedName>
</protein>
<dbReference type="InterPro" id="IPR001486">
    <property type="entry name" value="Hemoglobin_trunc"/>
</dbReference>
<comment type="caution">
    <text evidence="6">The sequence shown here is derived from an EMBL/GenBank/DDBJ whole genome shotgun (WGS) entry which is preliminary data.</text>
</comment>
<dbReference type="CDD" id="cd00454">
    <property type="entry name" value="TrHb1_N"/>
    <property type="match status" value="1"/>
</dbReference>
<dbReference type="RefSeq" id="WP_107350224.1">
    <property type="nucleotide sequence ID" value="NZ_PYMH01000009.1"/>
</dbReference>
<dbReference type="GO" id="GO:0046872">
    <property type="term" value="F:metal ion binding"/>
    <property type="evidence" value="ECO:0007669"/>
    <property type="project" value="UniProtKB-KW"/>
</dbReference>
<dbReference type="Proteomes" id="UP000241222">
    <property type="component" value="Unassembled WGS sequence"/>
</dbReference>
<evidence type="ECO:0000256" key="5">
    <source>
        <dbReference type="PIRSR" id="PIRSR601486-1"/>
    </source>
</evidence>
<dbReference type="GO" id="GO:0019825">
    <property type="term" value="F:oxygen binding"/>
    <property type="evidence" value="ECO:0007669"/>
    <property type="project" value="InterPro"/>
</dbReference>
<gene>
    <name evidence="6" type="ORF">C9I99_17925</name>
</gene>
<evidence type="ECO:0000313" key="6">
    <source>
        <dbReference type="EMBL" id="PSU32475.1"/>
    </source>
</evidence>
<keyword evidence="2 5" id="KW-0349">Heme</keyword>
<evidence type="ECO:0000256" key="3">
    <source>
        <dbReference type="ARBA" id="ARBA00022723"/>
    </source>
</evidence>
<keyword evidence="7" id="KW-1185">Reference proteome</keyword>
<dbReference type="AlphaFoldDB" id="A0A2T3IVM4"/>
<evidence type="ECO:0000256" key="4">
    <source>
        <dbReference type="ARBA" id="ARBA00023004"/>
    </source>
</evidence>
<evidence type="ECO:0000256" key="2">
    <source>
        <dbReference type="ARBA" id="ARBA00022617"/>
    </source>
</evidence>
<evidence type="ECO:0000313" key="7">
    <source>
        <dbReference type="Proteomes" id="UP000241222"/>
    </source>
</evidence>
<feature type="binding site" description="distal binding residue" evidence="5">
    <location>
        <position position="108"/>
    </location>
    <ligand>
        <name>heme</name>
        <dbReference type="ChEBI" id="CHEBI:30413"/>
    </ligand>
    <ligandPart>
        <name>Fe</name>
        <dbReference type="ChEBI" id="CHEBI:18248"/>
    </ligandPart>
</feature>
<accession>A0A2T3IVM4</accession>
<sequence>MKRLPKIWAGGLGLLAFYPLFHYAIAVTHAEDPELLYNRLGGLAPITVVVNDFIDVMVVDDVLNSNPAVDLARKSVPAAYLKYQVTTMICQATGGPCQYTGRAMKNSHQPLNITPAEWQHMVVLLTGVFNKYELPEKEQQELLAIVDSTKADIVAAE</sequence>
<dbReference type="Pfam" id="PF01152">
    <property type="entry name" value="Bac_globin"/>
    <property type="match status" value="1"/>
</dbReference>
<dbReference type="InterPro" id="IPR012292">
    <property type="entry name" value="Globin/Proto"/>
</dbReference>
<organism evidence="6 7">
    <name type="scientific">Photobacterium lutimaris</name>
    <dbReference type="NCBI Taxonomy" id="388278"/>
    <lineage>
        <taxon>Bacteria</taxon>
        <taxon>Pseudomonadati</taxon>
        <taxon>Pseudomonadota</taxon>
        <taxon>Gammaproteobacteria</taxon>
        <taxon>Vibrionales</taxon>
        <taxon>Vibrionaceae</taxon>
        <taxon>Photobacterium</taxon>
    </lineage>
</organism>
<dbReference type="SUPFAM" id="SSF46458">
    <property type="entry name" value="Globin-like"/>
    <property type="match status" value="1"/>
</dbReference>
<dbReference type="Gene3D" id="1.10.490.10">
    <property type="entry name" value="Globins"/>
    <property type="match status" value="1"/>
</dbReference>